<evidence type="ECO:0000256" key="1">
    <source>
        <dbReference type="SAM" id="MobiDB-lite"/>
    </source>
</evidence>
<feature type="non-terminal residue" evidence="2">
    <location>
        <position position="154"/>
    </location>
</feature>
<evidence type="ECO:0000313" key="3">
    <source>
        <dbReference type="Proteomes" id="UP000521943"/>
    </source>
</evidence>
<proteinExistence type="predicted"/>
<feature type="compositionally biased region" description="Basic and acidic residues" evidence="1">
    <location>
        <begin position="141"/>
        <end position="154"/>
    </location>
</feature>
<keyword evidence="3" id="KW-1185">Reference proteome</keyword>
<comment type="caution">
    <text evidence="2">The sequence shown here is derived from an EMBL/GenBank/DDBJ whole genome shotgun (WGS) entry which is preliminary data.</text>
</comment>
<name>A0A8H6HVI8_9AGAR</name>
<accession>A0A8H6HVI8</accession>
<reference evidence="2 3" key="1">
    <citation type="submission" date="2020-07" db="EMBL/GenBank/DDBJ databases">
        <title>Comparative genomics of pyrophilous fungi reveals a link between fire events and developmental genes.</title>
        <authorList>
            <consortium name="DOE Joint Genome Institute"/>
            <person name="Steindorff A.S."/>
            <person name="Carver A."/>
            <person name="Calhoun S."/>
            <person name="Stillman K."/>
            <person name="Liu H."/>
            <person name="Lipzen A."/>
            <person name="Pangilinan J."/>
            <person name="Labutti K."/>
            <person name="Bruns T.D."/>
            <person name="Grigoriev I.V."/>
        </authorList>
    </citation>
    <scope>NUCLEOTIDE SEQUENCE [LARGE SCALE GENOMIC DNA]</scope>
    <source>
        <strain evidence="2 3">CBS 144469</strain>
    </source>
</reference>
<evidence type="ECO:0000313" key="2">
    <source>
        <dbReference type="EMBL" id="KAF6753640.1"/>
    </source>
</evidence>
<dbReference type="Proteomes" id="UP000521943">
    <property type="component" value="Unassembled WGS sequence"/>
</dbReference>
<gene>
    <name evidence="2" type="ORF">DFP72DRAFT_901082</name>
</gene>
<protein>
    <submittedName>
        <fullName evidence="2">Uncharacterized protein</fullName>
    </submittedName>
</protein>
<feature type="region of interest" description="Disordered" evidence="1">
    <location>
        <begin position="135"/>
        <end position="154"/>
    </location>
</feature>
<dbReference type="AlphaFoldDB" id="A0A8H6HVI8"/>
<dbReference type="EMBL" id="JACGCI010000038">
    <property type="protein sequence ID" value="KAF6753640.1"/>
    <property type="molecule type" value="Genomic_DNA"/>
</dbReference>
<organism evidence="2 3">
    <name type="scientific">Ephemerocybe angulata</name>
    <dbReference type="NCBI Taxonomy" id="980116"/>
    <lineage>
        <taxon>Eukaryota</taxon>
        <taxon>Fungi</taxon>
        <taxon>Dikarya</taxon>
        <taxon>Basidiomycota</taxon>
        <taxon>Agaricomycotina</taxon>
        <taxon>Agaricomycetes</taxon>
        <taxon>Agaricomycetidae</taxon>
        <taxon>Agaricales</taxon>
        <taxon>Agaricineae</taxon>
        <taxon>Psathyrellaceae</taxon>
        <taxon>Ephemerocybe</taxon>
    </lineage>
</organism>
<sequence>MYISWKCGRASSSSRYAARRPYASTPSALPLALIPPVLVNVCPLPLSRTTHSCPLFCDLPRVDVLPWPCQSIGSCTLRQFAIRTKLSPSDSPTLFTESHSVHGWPLSLAPRSCILRVRKFHVDILTLHAKRPISRSRRLRPRDTTHSHSPDLPH</sequence>